<proteinExistence type="predicted"/>
<feature type="region of interest" description="Disordered" evidence="1">
    <location>
        <begin position="38"/>
        <end position="77"/>
    </location>
</feature>
<feature type="transmembrane region" description="Helical" evidence="2">
    <location>
        <begin position="75"/>
        <end position="94"/>
    </location>
</feature>
<feature type="signal peptide" evidence="3">
    <location>
        <begin position="1"/>
        <end position="36"/>
    </location>
</feature>
<keyword evidence="2" id="KW-0472">Membrane</keyword>
<dbReference type="Proteomes" id="UP001596083">
    <property type="component" value="Unassembled WGS sequence"/>
</dbReference>
<organism evidence="4 5">
    <name type="scientific">Streptomyces gamaensis</name>
    <dbReference type="NCBI Taxonomy" id="1763542"/>
    <lineage>
        <taxon>Bacteria</taxon>
        <taxon>Bacillati</taxon>
        <taxon>Actinomycetota</taxon>
        <taxon>Actinomycetes</taxon>
        <taxon>Kitasatosporales</taxon>
        <taxon>Streptomycetaceae</taxon>
        <taxon>Streptomyces</taxon>
    </lineage>
</organism>
<evidence type="ECO:0000256" key="1">
    <source>
        <dbReference type="SAM" id="MobiDB-lite"/>
    </source>
</evidence>
<evidence type="ECO:0000313" key="4">
    <source>
        <dbReference type="EMBL" id="MFC5721946.1"/>
    </source>
</evidence>
<dbReference type="EMBL" id="JBHSPB010000009">
    <property type="protein sequence ID" value="MFC5721946.1"/>
    <property type="molecule type" value="Genomic_DNA"/>
</dbReference>
<comment type="caution">
    <text evidence="4">The sequence shown here is derived from an EMBL/GenBank/DDBJ whole genome shotgun (WGS) entry which is preliminary data.</text>
</comment>
<keyword evidence="3" id="KW-0732">Signal</keyword>
<keyword evidence="2" id="KW-1133">Transmembrane helix</keyword>
<reference evidence="5" key="1">
    <citation type="journal article" date="2019" name="Int. J. Syst. Evol. Microbiol.">
        <title>The Global Catalogue of Microorganisms (GCM) 10K type strain sequencing project: providing services to taxonomists for standard genome sequencing and annotation.</title>
        <authorList>
            <consortium name="The Broad Institute Genomics Platform"/>
            <consortium name="The Broad Institute Genome Sequencing Center for Infectious Disease"/>
            <person name="Wu L."/>
            <person name="Ma J."/>
        </authorList>
    </citation>
    <scope>NUCLEOTIDE SEQUENCE [LARGE SCALE GENOMIC DNA]</scope>
    <source>
        <strain evidence="5">CGMCC 4.7304</strain>
    </source>
</reference>
<dbReference type="PROSITE" id="PS51318">
    <property type="entry name" value="TAT"/>
    <property type="match status" value="1"/>
</dbReference>
<dbReference type="RefSeq" id="WP_390317294.1">
    <property type="nucleotide sequence ID" value="NZ_JBHSPB010000009.1"/>
</dbReference>
<keyword evidence="5" id="KW-1185">Reference proteome</keyword>
<feature type="chain" id="PRO_5046242588" evidence="3">
    <location>
        <begin position="37"/>
        <end position="103"/>
    </location>
</feature>
<sequence length="103" mass="9865">MKTTRSSRTALRATVATAVLAGAVALPATALTPAFAADARPSGGTVTLDAGPGQPPRGGVAAGEAPEQRPDSGPAIVGGALAAAAALGGVGLLATRRRPGTER</sequence>
<gene>
    <name evidence="4" type="ORF">ACFP1Z_17390</name>
</gene>
<evidence type="ECO:0000256" key="3">
    <source>
        <dbReference type="SAM" id="SignalP"/>
    </source>
</evidence>
<evidence type="ECO:0000313" key="5">
    <source>
        <dbReference type="Proteomes" id="UP001596083"/>
    </source>
</evidence>
<evidence type="ECO:0000256" key="2">
    <source>
        <dbReference type="SAM" id="Phobius"/>
    </source>
</evidence>
<protein>
    <submittedName>
        <fullName evidence="4">Sortase-dependent protein</fullName>
    </submittedName>
</protein>
<name>A0ABW0YZQ5_9ACTN</name>
<accession>A0ABW0YZQ5</accession>
<keyword evidence="2" id="KW-0812">Transmembrane</keyword>
<dbReference type="InterPro" id="IPR006311">
    <property type="entry name" value="TAT_signal"/>
</dbReference>